<feature type="compositionally biased region" description="Basic and acidic residues" evidence="1">
    <location>
        <begin position="7"/>
        <end position="23"/>
    </location>
</feature>
<reference evidence="2 3" key="1">
    <citation type="journal article" date="2013" name="PLoS Genet.">
        <title>The genome and development-dependent transcriptomes of Pyronema confluens: a window into fungal evolution.</title>
        <authorList>
            <person name="Traeger S."/>
            <person name="Altegoer F."/>
            <person name="Freitag M."/>
            <person name="Gabaldon T."/>
            <person name="Kempken F."/>
            <person name="Kumar A."/>
            <person name="Marcet-Houben M."/>
            <person name="Poggeler S."/>
            <person name="Stajich J.E."/>
            <person name="Nowrousian M."/>
        </authorList>
    </citation>
    <scope>NUCLEOTIDE SEQUENCE [LARGE SCALE GENOMIC DNA]</scope>
    <source>
        <strain evidence="3">CBS 100304</strain>
        <tissue evidence="2">Vegetative mycelium</tissue>
    </source>
</reference>
<dbReference type="Proteomes" id="UP000018144">
    <property type="component" value="Unassembled WGS sequence"/>
</dbReference>
<accession>U4LB39</accession>
<sequence length="123" mass="14173">MEDNTIGDEKHSREDDEKLHGAFDDEPELYTTRTPGDYHTELLVKTVIETEFNGKCDLPADGTMFSDCKKAFLPPSNYETLSDLRLSSRKVLSNLPLDGSKSTLTTWVRRLRELSNWHRKRRG</sequence>
<feature type="region of interest" description="Disordered" evidence="1">
    <location>
        <begin position="1"/>
        <end position="34"/>
    </location>
</feature>
<proteinExistence type="predicted"/>
<gene>
    <name evidence="2" type="ORF">PCON_02167</name>
</gene>
<dbReference type="EMBL" id="HF936257">
    <property type="protein sequence ID" value="CCX15741.1"/>
    <property type="molecule type" value="Genomic_DNA"/>
</dbReference>
<evidence type="ECO:0000313" key="2">
    <source>
        <dbReference type="EMBL" id="CCX15741.1"/>
    </source>
</evidence>
<evidence type="ECO:0000256" key="1">
    <source>
        <dbReference type="SAM" id="MobiDB-lite"/>
    </source>
</evidence>
<protein>
    <submittedName>
        <fullName evidence="2">Uncharacterized protein</fullName>
    </submittedName>
</protein>
<organism evidence="2 3">
    <name type="scientific">Pyronema omphalodes (strain CBS 100304)</name>
    <name type="common">Pyronema confluens</name>
    <dbReference type="NCBI Taxonomy" id="1076935"/>
    <lineage>
        <taxon>Eukaryota</taxon>
        <taxon>Fungi</taxon>
        <taxon>Dikarya</taxon>
        <taxon>Ascomycota</taxon>
        <taxon>Pezizomycotina</taxon>
        <taxon>Pezizomycetes</taxon>
        <taxon>Pezizales</taxon>
        <taxon>Pyronemataceae</taxon>
        <taxon>Pyronema</taxon>
    </lineage>
</organism>
<dbReference type="AlphaFoldDB" id="U4LB39"/>
<name>U4LB39_PYROM</name>
<evidence type="ECO:0000313" key="3">
    <source>
        <dbReference type="Proteomes" id="UP000018144"/>
    </source>
</evidence>
<keyword evidence="3" id="KW-1185">Reference proteome</keyword>